<protein>
    <submittedName>
        <fullName evidence="2 3">Uncharacterized protein</fullName>
    </submittedName>
</protein>
<reference evidence="3" key="2">
    <citation type="submission" date="2020-05" db="UniProtKB">
        <authorList>
            <consortium name="EnsemblMetazoa"/>
        </authorList>
    </citation>
    <scope>IDENTIFICATION</scope>
</reference>
<organism evidence="2">
    <name type="scientific">Anopheles sinensis</name>
    <name type="common">Mosquito</name>
    <dbReference type="NCBI Taxonomy" id="74873"/>
    <lineage>
        <taxon>Eukaryota</taxon>
        <taxon>Metazoa</taxon>
        <taxon>Ecdysozoa</taxon>
        <taxon>Arthropoda</taxon>
        <taxon>Hexapoda</taxon>
        <taxon>Insecta</taxon>
        <taxon>Pterygota</taxon>
        <taxon>Neoptera</taxon>
        <taxon>Endopterygota</taxon>
        <taxon>Diptera</taxon>
        <taxon>Nematocera</taxon>
        <taxon>Culicoidea</taxon>
        <taxon>Culicidae</taxon>
        <taxon>Anophelinae</taxon>
        <taxon>Anopheles</taxon>
    </lineage>
</organism>
<dbReference type="EnsemblMetazoa" id="ASIC005031-RA">
    <property type="protein sequence ID" value="ASIC005031-PA"/>
    <property type="gene ID" value="ASIC005031"/>
</dbReference>
<dbReference type="VEuPathDB" id="VectorBase:ASIC005031"/>
<evidence type="ECO:0000313" key="2">
    <source>
        <dbReference type="EMBL" id="KFB37721.1"/>
    </source>
</evidence>
<accession>A0A084VIC7</accession>
<feature type="region of interest" description="Disordered" evidence="1">
    <location>
        <begin position="74"/>
        <end position="99"/>
    </location>
</feature>
<feature type="compositionally biased region" description="Basic and acidic residues" evidence="1">
    <location>
        <begin position="83"/>
        <end position="99"/>
    </location>
</feature>
<dbReference type="AlphaFoldDB" id="A0A084VIC7"/>
<dbReference type="EMBL" id="ATLV01013346">
    <property type="status" value="NOT_ANNOTATED_CDS"/>
    <property type="molecule type" value="Genomic_DNA"/>
</dbReference>
<dbReference type="EMBL" id="KE524854">
    <property type="protein sequence ID" value="KFB37721.1"/>
    <property type="molecule type" value="Genomic_DNA"/>
</dbReference>
<dbReference type="Proteomes" id="UP000030765">
    <property type="component" value="Unassembled WGS sequence"/>
</dbReference>
<proteinExistence type="predicted"/>
<name>A0A084VIC7_ANOSI</name>
<keyword evidence="4" id="KW-1185">Reference proteome</keyword>
<sequence length="122" mass="13649">MKFSRHAPCMRHVKKDCEVCANNYQSTIVKNGQAAATTTTTSTTFHPVGPTMATHLATTLRSGQYHTGHDVNQQHLHHHHQHDHAGHGEHLKSTKPVDDAEGERLKTACWSVKRFLLRIGNL</sequence>
<dbReference type="VEuPathDB" id="VectorBase:ASIS012284"/>
<evidence type="ECO:0000313" key="4">
    <source>
        <dbReference type="Proteomes" id="UP000030765"/>
    </source>
</evidence>
<evidence type="ECO:0000313" key="3">
    <source>
        <dbReference type="EnsemblMetazoa" id="ASIC005031-PA"/>
    </source>
</evidence>
<evidence type="ECO:0000256" key="1">
    <source>
        <dbReference type="SAM" id="MobiDB-lite"/>
    </source>
</evidence>
<reference evidence="2 4" key="1">
    <citation type="journal article" date="2014" name="BMC Genomics">
        <title>Genome sequence of Anopheles sinensis provides insight into genetics basis of mosquito competence for malaria parasites.</title>
        <authorList>
            <person name="Zhou D."/>
            <person name="Zhang D."/>
            <person name="Ding G."/>
            <person name="Shi L."/>
            <person name="Hou Q."/>
            <person name="Ye Y."/>
            <person name="Xu Y."/>
            <person name="Zhou H."/>
            <person name="Xiong C."/>
            <person name="Li S."/>
            <person name="Yu J."/>
            <person name="Hong S."/>
            <person name="Yu X."/>
            <person name="Zou P."/>
            <person name="Chen C."/>
            <person name="Chang X."/>
            <person name="Wang W."/>
            <person name="Lv Y."/>
            <person name="Sun Y."/>
            <person name="Ma L."/>
            <person name="Shen B."/>
            <person name="Zhu C."/>
        </authorList>
    </citation>
    <scope>NUCLEOTIDE SEQUENCE [LARGE SCALE GENOMIC DNA]</scope>
</reference>
<gene>
    <name evidence="2" type="ORF">ZHAS_00005031</name>
</gene>